<dbReference type="SFLD" id="SFLDS00003">
    <property type="entry name" value="Haloacid_Dehalogenase"/>
    <property type="match status" value="1"/>
</dbReference>
<dbReference type="SUPFAM" id="SSF81665">
    <property type="entry name" value="Calcium ATPase, transmembrane domain M"/>
    <property type="match status" value="1"/>
</dbReference>
<feature type="transmembrane region" description="Helical" evidence="8">
    <location>
        <begin position="40"/>
        <end position="63"/>
    </location>
</feature>
<feature type="transmembrane region" description="Helical" evidence="8">
    <location>
        <begin position="249"/>
        <end position="277"/>
    </location>
</feature>
<dbReference type="EMBL" id="SBLB01000011">
    <property type="protein sequence ID" value="RYC66884.1"/>
    <property type="molecule type" value="Genomic_DNA"/>
</dbReference>
<evidence type="ECO:0000313" key="13">
    <source>
        <dbReference type="Proteomes" id="UP000290407"/>
    </source>
</evidence>
<dbReference type="Gene3D" id="3.40.1110.10">
    <property type="entry name" value="Calcium-transporting ATPase, cytoplasmic domain N"/>
    <property type="match status" value="2"/>
</dbReference>
<feature type="transmembrane region" description="Helical" evidence="8">
    <location>
        <begin position="219"/>
        <end position="237"/>
    </location>
</feature>
<dbReference type="AlphaFoldDB" id="A0A4Q2UD91"/>
<feature type="transmembrane region" description="Helical" evidence="8">
    <location>
        <begin position="69"/>
        <end position="88"/>
    </location>
</feature>
<dbReference type="InterPro" id="IPR001757">
    <property type="entry name" value="P_typ_ATPase"/>
</dbReference>
<dbReference type="InterPro" id="IPR004014">
    <property type="entry name" value="ATPase_P-typ_cation-transptr_N"/>
</dbReference>
<dbReference type="Gene3D" id="1.20.1110.10">
    <property type="entry name" value="Calcium-transporting ATPase, transmembrane domain"/>
    <property type="match status" value="2"/>
</dbReference>
<evidence type="ECO:0000256" key="3">
    <source>
        <dbReference type="ARBA" id="ARBA00022741"/>
    </source>
</evidence>
<dbReference type="PANTHER" id="PTHR42861">
    <property type="entry name" value="CALCIUM-TRANSPORTING ATPASE"/>
    <property type="match status" value="1"/>
</dbReference>
<dbReference type="InterPro" id="IPR008250">
    <property type="entry name" value="ATPase_P-typ_transduc_dom_A_sf"/>
</dbReference>
<dbReference type="GO" id="GO:0005524">
    <property type="term" value="F:ATP binding"/>
    <property type="evidence" value="ECO:0007669"/>
    <property type="project" value="UniProtKB-KW"/>
</dbReference>
<dbReference type="InterPro" id="IPR059000">
    <property type="entry name" value="ATPase_P-type_domA"/>
</dbReference>
<keyword evidence="13" id="KW-1185">Reference proteome</keyword>
<dbReference type="GO" id="GO:0016020">
    <property type="term" value="C:membrane"/>
    <property type="evidence" value="ECO:0007669"/>
    <property type="project" value="UniProtKB-SubCell"/>
</dbReference>
<evidence type="ECO:0000256" key="4">
    <source>
        <dbReference type="ARBA" id="ARBA00022840"/>
    </source>
</evidence>
<reference evidence="12 13" key="1">
    <citation type="submission" date="2019-01" db="EMBL/GenBank/DDBJ databases">
        <title>Spirosoma flava sp. nov., a propanil-degrading bacterium isolated from herbicide-contaminated soil.</title>
        <authorList>
            <person name="Zhang L."/>
            <person name="Jiang J.-D."/>
        </authorList>
    </citation>
    <scope>NUCLEOTIDE SEQUENCE [LARGE SCALE GENOMIC DNA]</scope>
    <source>
        <strain evidence="12 13">TY50</strain>
    </source>
</reference>
<evidence type="ECO:0000313" key="12">
    <source>
        <dbReference type="EMBL" id="RYC66884.1"/>
    </source>
</evidence>
<dbReference type="InterPro" id="IPR036412">
    <property type="entry name" value="HAD-like_sf"/>
</dbReference>
<dbReference type="SFLD" id="SFLDF00027">
    <property type="entry name" value="p-type_atpase"/>
    <property type="match status" value="1"/>
</dbReference>
<dbReference type="InterPro" id="IPR018303">
    <property type="entry name" value="ATPase_P-typ_P_site"/>
</dbReference>
<evidence type="ECO:0000259" key="11">
    <source>
        <dbReference type="Pfam" id="PF00690"/>
    </source>
</evidence>
<evidence type="ECO:0000256" key="5">
    <source>
        <dbReference type="ARBA" id="ARBA00022967"/>
    </source>
</evidence>
<dbReference type="SUPFAM" id="SSF56784">
    <property type="entry name" value="HAD-like"/>
    <property type="match status" value="1"/>
</dbReference>
<dbReference type="Gene3D" id="2.70.150.10">
    <property type="entry name" value="Calcium-transporting ATPase, cytoplasmic transduction domain A"/>
    <property type="match status" value="1"/>
</dbReference>
<dbReference type="Pfam" id="PF00702">
    <property type="entry name" value="Hydrolase"/>
    <property type="match status" value="1"/>
</dbReference>
<sequence length="834" mass="90427">MLTSATPSVTGLSATDVQLARQLYGLNLVATTESRTSWRLVIEIVSEPMFILLAIACLLYVLLGQWQEGIVLGVAMGLVASISVYQTVRSDRALRSLRQLTQPAVSVLRDGQLQSVPIEQLVPGDACWLTEGQTVPADGLLIQANDCTVDESILTGESVAVAKTQPDTDRFYAGTVLATGSAYLRISAIGESTELGKLGRSLAQIDVEKTPLQQQISRFVQRMAFTGSAAFVLIWAVNFARSGDWVSSLLLGLTIAMAVVPEEIPVAFSSFMALGAARMVRFGVLPKQPQTVESLGSATVICTDKTGTITQEGMAVAQVYDHRTQQLTAITGVLSAPAQEVLAYARWASEPEPYDPMERAIATACQAQSETDRLPLQYEYALDGIPPMMTHVYAAAAGSFRVAGKGAVERIIRVCRLPDADAEQIRQQANTLAARGYRVLGIAGSEWGDAPFPASQDDFTWTCKGLVALENPPKANASAVIGQFSRAHIAVKMITGDSPETASAIARQVSMPLGNRILTGPEVMAMTEADLQQQARETTIFARMFPEAKLRVIRALKANGEVVAMTGDGVNDGPALKAAHIGIAMGRRGTELAKQAASLVLVNDDLGGMVSAIAQGRRIYQNLKKAIGYIISIHIPIILTVVLPLLFDWPYVNLFSPVHIIFLELVMGPTCSIAFENEPAARNLMRERPRRLTDTFFTTHELGLSIGQGLAIAGAVLLVYYLSMRTGSTQDEVRTLAFLTLVISNIWLTLMSRSTRESILTTLRRPNWLLWLMLGLTVLLLVISLLLPAARQLARFSRPDLPELGYCMLASLAGVCWIEGYKYWLRQTSTSGLQ</sequence>
<evidence type="ECO:0000256" key="1">
    <source>
        <dbReference type="ARBA" id="ARBA00004141"/>
    </source>
</evidence>
<proteinExistence type="predicted"/>
<keyword evidence="7 8" id="KW-0472">Membrane</keyword>
<keyword evidence="5" id="KW-1278">Translocase</keyword>
<dbReference type="GO" id="GO:0016887">
    <property type="term" value="F:ATP hydrolysis activity"/>
    <property type="evidence" value="ECO:0007669"/>
    <property type="project" value="InterPro"/>
</dbReference>
<gene>
    <name evidence="12" type="ORF">EQG79_27670</name>
</gene>
<feature type="transmembrane region" description="Helical" evidence="8">
    <location>
        <begin position="733"/>
        <end position="750"/>
    </location>
</feature>
<feature type="transmembrane region" description="Helical" evidence="8">
    <location>
        <begin position="702"/>
        <end position="721"/>
    </location>
</feature>
<dbReference type="Pfam" id="PF00122">
    <property type="entry name" value="E1-E2_ATPase"/>
    <property type="match status" value="1"/>
</dbReference>
<dbReference type="Gene3D" id="3.40.50.1000">
    <property type="entry name" value="HAD superfamily/HAD-like"/>
    <property type="match status" value="2"/>
</dbReference>
<protein>
    <submittedName>
        <fullName evidence="12">Cation-translocating P-type ATPase</fullName>
    </submittedName>
</protein>
<dbReference type="InterPro" id="IPR023298">
    <property type="entry name" value="ATPase_P-typ_TM_dom_sf"/>
</dbReference>
<dbReference type="InterPro" id="IPR006068">
    <property type="entry name" value="ATPase_P-typ_cation-transptr_C"/>
</dbReference>
<feature type="domain" description="Cation-transporting P-type ATPase N-terminal" evidence="11">
    <location>
        <begin position="8"/>
        <end position="58"/>
    </location>
</feature>
<dbReference type="Pfam" id="PF00689">
    <property type="entry name" value="Cation_ATPase_C"/>
    <property type="match status" value="1"/>
</dbReference>
<dbReference type="InterPro" id="IPR044492">
    <property type="entry name" value="P_typ_ATPase_HD_dom"/>
</dbReference>
<evidence type="ECO:0000259" key="9">
    <source>
        <dbReference type="Pfam" id="PF00122"/>
    </source>
</evidence>
<evidence type="ECO:0000259" key="10">
    <source>
        <dbReference type="Pfam" id="PF00689"/>
    </source>
</evidence>
<evidence type="ECO:0000256" key="8">
    <source>
        <dbReference type="SAM" id="Phobius"/>
    </source>
</evidence>
<evidence type="ECO:0000256" key="2">
    <source>
        <dbReference type="ARBA" id="ARBA00022692"/>
    </source>
</evidence>
<evidence type="ECO:0000256" key="6">
    <source>
        <dbReference type="ARBA" id="ARBA00022989"/>
    </source>
</evidence>
<evidence type="ECO:0000256" key="7">
    <source>
        <dbReference type="ARBA" id="ARBA00023136"/>
    </source>
</evidence>
<dbReference type="Pfam" id="PF00690">
    <property type="entry name" value="Cation_ATPase_N"/>
    <property type="match status" value="1"/>
</dbReference>
<dbReference type="InterPro" id="IPR023214">
    <property type="entry name" value="HAD_sf"/>
</dbReference>
<keyword evidence="3" id="KW-0547">Nucleotide-binding</keyword>
<feature type="domain" description="P-type ATPase A" evidence="9">
    <location>
        <begin position="100"/>
        <end position="202"/>
    </location>
</feature>
<accession>A0A4Q2UD91</accession>
<dbReference type="NCBIfam" id="TIGR01494">
    <property type="entry name" value="ATPase_P-type"/>
    <property type="match status" value="2"/>
</dbReference>
<feature type="domain" description="Cation-transporting P-type ATPase C-terminal" evidence="10">
    <location>
        <begin position="654"/>
        <end position="824"/>
    </location>
</feature>
<dbReference type="PRINTS" id="PR00120">
    <property type="entry name" value="HATPASE"/>
</dbReference>
<keyword evidence="4" id="KW-0067">ATP-binding</keyword>
<dbReference type="SUPFAM" id="SSF81653">
    <property type="entry name" value="Calcium ATPase, transduction domain A"/>
    <property type="match status" value="1"/>
</dbReference>
<dbReference type="InterPro" id="IPR023299">
    <property type="entry name" value="ATPase_P-typ_cyto_dom_N"/>
</dbReference>
<comment type="subcellular location">
    <subcellularLocation>
        <location evidence="1">Membrane</location>
        <topology evidence="1">Multi-pass membrane protein</topology>
    </subcellularLocation>
</comment>
<dbReference type="RefSeq" id="WP_129606002.1">
    <property type="nucleotide sequence ID" value="NZ_SBLB01000011.1"/>
</dbReference>
<keyword evidence="6 8" id="KW-1133">Transmembrane helix</keyword>
<organism evidence="12 13">
    <name type="scientific">Spirosoma sordidisoli</name>
    <dbReference type="NCBI Taxonomy" id="2502893"/>
    <lineage>
        <taxon>Bacteria</taxon>
        <taxon>Pseudomonadati</taxon>
        <taxon>Bacteroidota</taxon>
        <taxon>Cytophagia</taxon>
        <taxon>Cytophagales</taxon>
        <taxon>Cytophagaceae</taxon>
        <taxon>Spirosoma</taxon>
    </lineage>
</organism>
<feature type="transmembrane region" description="Helical" evidence="8">
    <location>
        <begin position="770"/>
        <end position="790"/>
    </location>
</feature>
<dbReference type="Proteomes" id="UP000290407">
    <property type="component" value="Unassembled WGS sequence"/>
</dbReference>
<name>A0A4Q2UD91_9BACT</name>
<dbReference type="PROSITE" id="PS00154">
    <property type="entry name" value="ATPASE_E1_E2"/>
    <property type="match status" value="1"/>
</dbReference>
<feature type="transmembrane region" description="Helical" evidence="8">
    <location>
        <begin position="626"/>
        <end position="647"/>
    </location>
</feature>
<keyword evidence="2 8" id="KW-0812">Transmembrane</keyword>
<dbReference type="SFLD" id="SFLDG00002">
    <property type="entry name" value="C1.7:_P-type_atpase_like"/>
    <property type="match status" value="1"/>
</dbReference>
<dbReference type="PRINTS" id="PR00119">
    <property type="entry name" value="CATATPASE"/>
</dbReference>
<comment type="caution">
    <text evidence="12">The sequence shown here is derived from an EMBL/GenBank/DDBJ whole genome shotgun (WGS) entry which is preliminary data.</text>
</comment>